<gene>
    <name evidence="3" type="ORF">DET48_11110</name>
</gene>
<dbReference type="InterPro" id="IPR021136">
    <property type="entry name" value="Flagellar_hook_control-like_C"/>
</dbReference>
<dbReference type="PANTHER" id="PTHR37533">
    <property type="entry name" value="FLAGELLAR HOOK-LENGTH CONTROL PROTEIN"/>
    <property type="match status" value="1"/>
</dbReference>
<proteinExistence type="predicted"/>
<dbReference type="InterPro" id="IPR038610">
    <property type="entry name" value="FliK-like_C_sf"/>
</dbReference>
<feature type="region of interest" description="Disordered" evidence="1">
    <location>
        <begin position="49"/>
        <end position="111"/>
    </location>
</feature>
<evidence type="ECO:0000256" key="1">
    <source>
        <dbReference type="SAM" id="MobiDB-lite"/>
    </source>
</evidence>
<sequence length="621" mass="65577">MNVNLTPSVETSKVTNVTKSAPAQDLVSGDNGESKGFLERLASLLLGKSDAPASSDSASEAKEVKSVEGAEVKATSTDELLSQGDDEVTVKVENGSEVSAEPKLVADEESVEVPENLKRFIASEEPEHAELKAKTAKAMDDGDKILGRLQEANQTLVKNDGKALPHEKEAELSEKFVPSEKMQSGADSELEPELVAQLNSTQPQAKPLQQDPSQKHADSEDEVLISPETNAKELKALSDSEQAAILAKQSKLTGANVANQDIMVAQDTNVSQNDNVPQNANVLQNANVSQQVVDAQDPSASQDTLVPKEALASVAPAAIPWGKSNTEAASVAAEINHLAEGKVAAKSLAHAAVSQALSQGVQNPQAMLSQADKAMMAQSQVPIHAEAQVQLPQANAQANPMLAGAMANQIDPTVNQAALKAGLGAKALNALMEGNKHSDGVDSHLAQQLSAAAGQQGLNSPQSLRSEPLQAAQQNVPLQLSRGDMAAEQMAERVQVMLSKNLKNIDIRLDPPELGRMHIRMNMNGDGATVHFTVANQQARDALEQSMPRLREMLNNQGVQLGDTSVQQQSSGQQQRYAASGDGSGGQSASGNSRQSEENLDTNVNLDLNVAAKRDGISYYA</sequence>
<keyword evidence="3" id="KW-0969">Cilium</keyword>
<feature type="region of interest" description="Disordered" evidence="1">
    <location>
        <begin position="156"/>
        <end position="221"/>
    </location>
</feature>
<dbReference type="Gene3D" id="3.30.750.140">
    <property type="match status" value="1"/>
</dbReference>
<reference evidence="3 4" key="1">
    <citation type="submission" date="2018-06" db="EMBL/GenBank/DDBJ databases">
        <title>Freshwater and sediment microbial communities from various areas in North America, analyzing microbe dynamics in response to fracking.</title>
        <authorList>
            <person name="Lamendella R."/>
        </authorList>
    </citation>
    <scope>NUCLEOTIDE SEQUENCE [LARGE SCALE GENOMIC DNA]</scope>
    <source>
        <strain evidence="3 4">99A</strain>
    </source>
</reference>
<feature type="compositionally biased region" description="Polar residues" evidence="1">
    <location>
        <begin position="1"/>
        <end position="21"/>
    </location>
</feature>
<feature type="compositionally biased region" description="Basic and acidic residues" evidence="1">
    <location>
        <begin position="159"/>
        <end position="178"/>
    </location>
</feature>
<feature type="compositionally biased region" description="Basic and acidic residues" evidence="1">
    <location>
        <begin position="59"/>
        <end position="71"/>
    </location>
</feature>
<dbReference type="AlphaFoldDB" id="A0A329E8L7"/>
<feature type="compositionally biased region" description="Polar residues" evidence="1">
    <location>
        <begin position="459"/>
        <end position="471"/>
    </location>
</feature>
<feature type="region of interest" description="Disordered" evidence="1">
    <location>
        <begin position="451"/>
        <end position="471"/>
    </location>
</feature>
<keyword evidence="3" id="KW-0966">Cell projection</keyword>
<feature type="region of interest" description="Disordered" evidence="1">
    <location>
        <begin position="563"/>
        <end position="602"/>
    </location>
</feature>
<keyword evidence="3" id="KW-0282">Flagellum</keyword>
<dbReference type="InterPro" id="IPR052563">
    <property type="entry name" value="FliK"/>
</dbReference>
<evidence type="ECO:0000313" key="3">
    <source>
        <dbReference type="EMBL" id="RAS63461.1"/>
    </source>
</evidence>
<organism evidence="3 4">
    <name type="scientific">Vibrio diazotrophicus</name>
    <dbReference type="NCBI Taxonomy" id="685"/>
    <lineage>
        <taxon>Bacteria</taxon>
        <taxon>Pseudomonadati</taxon>
        <taxon>Pseudomonadota</taxon>
        <taxon>Gammaproteobacteria</taxon>
        <taxon>Vibrionales</taxon>
        <taxon>Vibrionaceae</taxon>
        <taxon>Vibrio</taxon>
    </lineage>
</organism>
<dbReference type="CDD" id="cd17470">
    <property type="entry name" value="T3SS_Flik_C"/>
    <property type="match status" value="1"/>
</dbReference>
<dbReference type="EMBL" id="QLTR01000011">
    <property type="protein sequence ID" value="RAS63461.1"/>
    <property type="molecule type" value="Genomic_DNA"/>
</dbReference>
<dbReference type="Pfam" id="PF02120">
    <property type="entry name" value="Flg_hook"/>
    <property type="match status" value="1"/>
</dbReference>
<name>A0A329E8L7_VIBDI</name>
<dbReference type="RefSeq" id="WP_112403857.1">
    <property type="nucleotide sequence ID" value="NZ_QLTR01000011.1"/>
</dbReference>
<evidence type="ECO:0000313" key="4">
    <source>
        <dbReference type="Proteomes" id="UP000248729"/>
    </source>
</evidence>
<feature type="region of interest" description="Disordered" evidence="1">
    <location>
        <begin position="1"/>
        <end position="33"/>
    </location>
</feature>
<feature type="compositionally biased region" description="Low complexity" evidence="1">
    <location>
        <begin position="49"/>
        <end position="58"/>
    </location>
</feature>
<feature type="compositionally biased region" description="Low complexity" evidence="1">
    <location>
        <begin position="565"/>
        <end position="581"/>
    </location>
</feature>
<dbReference type="PANTHER" id="PTHR37533:SF2">
    <property type="entry name" value="FLAGELLAR HOOK-LENGTH CONTROL PROTEIN"/>
    <property type="match status" value="1"/>
</dbReference>
<protein>
    <submittedName>
        <fullName evidence="3">Flagellar hook-length control protein FliK</fullName>
    </submittedName>
</protein>
<accession>A0A329E8L7</accession>
<dbReference type="Proteomes" id="UP000248729">
    <property type="component" value="Unassembled WGS sequence"/>
</dbReference>
<feature type="domain" description="Flagellar hook-length control protein-like C-terminal" evidence="2">
    <location>
        <begin position="492"/>
        <end position="575"/>
    </location>
</feature>
<comment type="caution">
    <text evidence="3">The sequence shown here is derived from an EMBL/GenBank/DDBJ whole genome shotgun (WGS) entry which is preliminary data.</text>
</comment>
<evidence type="ECO:0000259" key="2">
    <source>
        <dbReference type="Pfam" id="PF02120"/>
    </source>
</evidence>